<gene>
    <name evidence="2" type="ORF">EYF80_049583</name>
</gene>
<keyword evidence="3" id="KW-1185">Reference proteome</keyword>
<feature type="compositionally biased region" description="Low complexity" evidence="1">
    <location>
        <begin position="17"/>
        <end position="30"/>
    </location>
</feature>
<feature type="compositionally biased region" description="Basic and acidic residues" evidence="1">
    <location>
        <begin position="1"/>
        <end position="14"/>
    </location>
</feature>
<accession>A0A4Z2FIZ0</accession>
<name>A0A4Z2FIZ0_9TELE</name>
<feature type="region of interest" description="Disordered" evidence="1">
    <location>
        <begin position="1"/>
        <end position="33"/>
    </location>
</feature>
<protein>
    <submittedName>
        <fullName evidence="2">Uncharacterized protein</fullName>
    </submittedName>
</protein>
<organism evidence="2 3">
    <name type="scientific">Liparis tanakae</name>
    <name type="common">Tanaka's snailfish</name>
    <dbReference type="NCBI Taxonomy" id="230148"/>
    <lineage>
        <taxon>Eukaryota</taxon>
        <taxon>Metazoa</taxon>
        <taxon>Chordata</taxon>
        <taxon>Craniata</taxon>
        <taxon>Vertebrata</taxon>
        <taxon>Euteleostomi</taxon>
        <taxon>Actinopterygii</taxon>
        <taxon>Neopterygii</taxon>
        <taxon>Teleostei</taxon>
        <taxon>Neoteleostei</taxon>
        <taxon>Acanthomorphata</taxon>
        <taxon>Eupercaria</taxon>
        <taxon>Perciformes</taxon>
        <taxon>Cottioidei</taxon>
        <taxon>Cottales</taxon>
        <taxon>Liparidae</taxon>
        <taxon>Liparis</taxon>
    </lineage>
</organism>
<evidence type="ECO:0000256" key="1">
    <source>
        <dbReference type="SAM" id="MobiDB-lite"/>
    </source>
</evidence>
<evidence type="ECO:0000313" key="3">
    <source>
        <dbReference type="Proteomes" id="UP000314294"/>
    </source>
</evidence>
<evidence type="ECO:0000313" key="2">
    <source>
        <dbReference type="EMBL" id="TNN40242.1"/>
    </source>
</evidence>
<reference evidence="2 3" key="1">
    <citation type="submission" date="2019-03" db="EMBL/GenBank/DDBJ databases">
        <title>First draft genome of Liparis tanakae, snailfish: a comprehensive survey of snailfish specific genes.</title>
        <authorList>
            <person name="Kim W."/>
            <person name="Song I."/>
            <person name="Jeong J.-H."/>
            <person name="Kim D."/>
            <person name="Kim S."/>
            <person name="Ryu S."/>
            <person name="Song J.Y."/>
            <person name="Lee S.K."/>
        </authorList>
    </citation>
    <scope>NUCLEOTIDE SEQUENCE [LARGE SCALE GENOMIC DNA]</scope>
    <source>
        <tissue evidence="2">Muscle</tissue>
    </source>
</reference>
<dbReference type="AlphaFoldDB" id="A0A4Z2FIZ0"/>
<proteinExistence type="predicted"/>
<dbReference type="EMBL" id="SRLO01001206">
    <property type="protein sequence ID" value="TNN40242.1"/>
    <property type="molecule type" value="Genomic_DNA"/>
</dbReference>
<dbReference type="Proteomes" id="UP000314294">
    <property type="component" value="Unassembled WGS sequence"/>
</dbReference>
<sequence>MHREEAAWGRRAFGEEASTSSPDPTAASSDGRGRSFGDGELLILWLFLESGCASSAAVREDDLTYSQPVDPEPII</sequence>
<comment type="caution">
    <text evidence="2">The sequence shown here is derived from an EMBL/GenBank/DDBJ whole genome shotgun (WGS) entry which is preliminary data.</text>
</comment>